<dbReference type="Gene3D" id="3.90.820.10">
    <property type="entry name" value="Structural Genomics, Unknown Function 30-nov-00 1gh9 Mol_id"/>
    <property type="match status" value="1"/>
</dbReference>
<dbReference type="GeneID" id="74308518"/>
<organism evidence="1 2">
    <name type="scientific">Methanoplanus endosymbiosus</name>
    <dbReference type="NCBI Taxonomy" id="33865"/>
    <lineage>
        <taxon>Archaea</taxon>
        <taxon>Methanobacteriati</taxon>
        <taxon>Methanobacteriota</taxon>
        <taxon>Stenosarchaea group</taxon>
        <taxon>Methanomicrobia</taxon>
        <taxon>Methanomicrobiales</taxon>
        <taxon>Methanomicrobiaceae</taxon>
        <taxon>Methanoplanus</taxon>
    </lineage>
</organism>
<gene>
    <name evidence="1" type="ORF">L6E24_12410</name>
</gene>
<dbReference type="Proteomes" id="UP001060368">
    <property type="component" value="Chromosome"/>
</dbReference>
<dbReference type="RefSeq" id="WP_257742296.1">
    <property type="nucleotide sequence ID" value="NZ_CP096115.1"/>
</dbReference>
<accession>A0A9E7TJW6</accession>
<sequence>MPGQAAIPDDNRIMTIITGGQQSATSGGQLISVIREYSGTMYLIVRCPGCQAFSYADRYQKWKLCTECGYTMDIRTCPVYLDVKTFPQAEAIVKELEAYLHSRNKKELSQDEVKILREDYTEWIRANPP</sequence>
<dbReference type="KEGG" id="mend:L6E24_12410"/>
<protein>
    <submittedName>
        <fullName evidence="1">DUF1922 domain-containing protein</fullName>
    </submittedName>
</protein>
<dbReference type="EMBL" id="CP096115">
    <property type="protein sequence ID" value="UUX92145.1"/>
    <property type="molecule type" value="Genomic_DNA"/>
</dbReference>
<reference evidence="1" key="1">
    <citation type="submission" date="2022-04" db="EMBL/GenBank/DDBJ databases">
        <title>Complete genome of Methanoplanus endosymbiosus DSM 3599.</title>
        <authorList>
            <person name="Chen S.-C."/>
            <person name="You Y.-T."/>
            <person name="Zhou Y.-Z."/>
            <person name="Lai M.-C."/>
        </authorList>
    </citation>
    <scope>NUCLEOTIDE SEQUENCE</scope>
    <source>
        <strain evidence="1">DSM 3599</strain>
    </source>
</reference>
<dbReference type="AlphaFoldDB" id="A0A9E7TJW6"/>
<keyword evidence="2" id="KW-1185">Reference proteome</keyword>
<proteinExistence type="predicted"/>
<dbReference type="SUPFAM" id="SSF57821">
    <property type="entry name" value="Hypothetical protein MTH1184"/>
    <property type="match status" value="1"/>
</dbReference>
<evidence type="ECO:0000313" key="1">
    <source>
        <dbReference type="EMBL" id="UUX92145.1"/>
    </source>
</evidence>
<evidence type="ECO:0000313" key="2">
    <source>
        <dbReference type="Proteomes" id="UP001060368"/>
    </source>
</evidence>
<dbReference type="InterPro" id="IPR036304">
    <property type="entry name" value="MTH1184"/>
</dbReference>
<name>A0A9E7TJW6_9EURY</name>